<accession>A0A176K377</accession>
<evidence type="ECO:0000313" key="2">
    <source>
        <dbReference type="EMBL" id="OAA31542.1"/>
    </source>
</evidence>
<gene>
    <name evidence="2" type="ORF">AT15_05565</name>
</gene>
<keyword evidence="3" id="KW-1185">Reference proteome</keyword>
<evidence type="ECO:0000313" key="3">
    <source>
        <dbReference type="Proteomes" id="UP000077339"/>
    </source>
</evidence>
<name>A0A176K377_9BACT</name>
<dbReference type="EMBL" id="JFHK01000003">
    <property type="protein sequence ID" value="OAA31542.1"/>
    <property type="molecule type" value="Genomic_DNA"/>
</dbReference>
<dbReference type="OrthoDB" id="49666at2"/>
<dbReference type="SUPFAM" id="SSF53067">
    <property type="entry name" value="Actin-like ATPase domain"/>
    <property type="match status" value="1"/>
</dbReference>
<dbReference type="Gene3D" id="3.30.420.40">
    <property type="match status" value="2"/>
</dbReference>
<dbReference type="PANTHER" id="PTHR18964">
    <property type="entry name" value="ROK (REPRESSOR, ORF, KINASE) FAMILY"/>
    <property type="match status" value="1"/>
</dbReference>
<dbReference type="InterPro" id="IPR043129">
    <property type="entry name" value="ATPase_NBD"/>
</dbReference>
<dbReference type="PANTHER" id="PTHR18964:SF149">
    <property type="entry name" value="BIFUNCTIONAL UDP-N-ACETYLGLUCOSAMINE 2-EPIMERASE_N-ACETYLMANNOSAMINE KINASE"/>
    <property type="match status" value="1"/>
</dbReference>
<sequence>MKAIIALDVGGTSVKCSLVSIYGKLLTKLEIRKINSSGSKEEILDSFIKIIDELFCEAKRSGYAPAGIAGGFPGPFDYEKGISLISGVGKYEAIYGINLKTVIKERMKLPRNFPIVFEADSWAFLHGEYWTGTARNFSRVVGITLGTGLGSAFMIDGEIVQNKFGIPEYSWIGNVSYGRGILDDRVSRRGIIARYRELSKNRYEKIDVIDIASMAKRGDVTALGVFRETGEILGKALSAFLSSFKAELIVLGGGISKSSELIIPSLKNMLAEYGLFPMIRRAKNIESSAVIGAALYLVKKMGGEI</sequence>
<comment type="caution">
    <text evidence="2">The sequence shown here is derived from an EMBL/GenBank/DDBJ whole genome shotgun (WGS) entry which is preliminary data.</text>
</comment>
<dbReference type="Pfam" id="PF00480">
    <property type="entry name" value="ROK"/>
    <property type="match status" value="1"/>
</dbReference>
<dbReference type="RefSeq" id="WP_068345828.1">
    <property type="nucleotide sequence ID" value="NZ_JFHK01000003.1"/>
</dbReference>
<evidence type="ECO:0008006" key="4">
    <source>
        <dbReference type="Google" id="ProtNLM"/>
    </source>
</evidence>
<dbReference type="PATRIC" id="fig|1453497.3.peg.1107"/>
<dbReference type="AlphaFoldDB" id="A0A176K377"/>
<proteinExistence type="inferred from homology"/>
<reference evidence="2 3" key="1">
    <citation type="submission" date="2014-02" db="EMBL/GenBank/DDBJ databases">
        <title>Kosmotoga genome sequencing.</title>
        <authorList>
            <person name="Pollo S.M."/>
            <person name="Charchuk R."/>
            <person name="Nesbo C.L."/>
        </authorList>
    </citation>
    <scope>NUCLEOTIDE SEQUENCE [LARGE SCALE GENOMIC DNA]</scope>
    <source>
        <strain evidence="2 3">S304</strain>
    </source>
</reference>
<dbReference type="Proteomes" id="UP000077339">
    <property type="component" value="Unassembled WGS sequence"/>
</dbReference>
<comment type="similarity">
    <text evidence="1">Belongs to the ROK (NagC/XylR) family.</text>
</comment>
<dbReference type="STRING" id="1453497.AT15_05565"/>
<evidence type="ECO:0000256" key="1">
    <source>
        <dbReference type="ARBA" id="ARBA00006479"/>
    </source>
</evidence>
<protein>
    <recommendedName>
        <fullName evidence="4">ROK family transcriptional regulator</fullName>
    </recommendedName>
</protein>
<organism evidence="2 3">
    <name type="scientific">Kosmotoga arenicorallina S304</name>
    <dbReference type="NCBI Taxonomy" id="1453497"/>
    <lineage>
        <taxon>Bacteria</taxon>
        <taxon>Thermotogati</taxon>
        <taxon>Thermotogota</taxon>
        <taxon>Thermotogae</taxon>
        <taxon>Kosmotogales</taxon>
        <taxon>Kosmotogaceae</taxon>
        <taxon>Kosmotoga</taxon>
    </lineage>
</organism>
<dbReference type="InterPro" id="IPR000600">
    <property type="entry name" value="ROK"/>
</dbReference>